<comment type="similarity">
    <text evidence="2">Belongs to the autoinducer-2 exporter (AI-2E) (TC 2.A.86) family.</text>
</comment>
<evidence type="ECO:0000256" key="8">
    <source>
        <dbReference type="SAM" id="Phobius"/>
    </source>
</evidence>
<keyword evidence="10" id="KW-1185">Reference proteome</keyword>
<sequence length="382" mass="41815">MAQEKEVKKPGITSTKGIKTLVAVVLILLIIWLGYQVRFIFGPIESFFTAVGAPILIAGVFYYLLNPLVGKLERLLHWKRNYVVLVVLLTFILILVLAVVFLTRIVADQVAVLLNHWPNYVKEGQDWIKSTLRGEDFDQLRNALVTSNDQINKTAIDWVQNHLGDGLLGVGQIAAKISEVAVVLVSTPFILYYLLVDGSRLPNFIIDKLPPKARPSTRHLLTELSSQISKYIRGQLGVATSVAIMFSIGYTLIGLSSGILLAILAGVLNLIPYLGSFLAQVPVFAVAFVTGGPKMAALAALVLVIEQPLEGHLITPKILGDALEIHPVTVIIVLLAAGQIFGLLGFILAVPGYAVLKVLVVHLYTWWRTNSALFKEELGDKE</sequence>
<evidence type="ECO:0000256" key="6">
    <source>
        <dbReference type="ARBA" id="ARBA00022989"/>
    </source>
</evidence>
<dbReference type="Pfam" id="PF01594">
    <property type="entry name" value="AI-2E_transport"/>
    <property type="match status" value="1"/>
</dbReference>
<name>A0A0K8MJ02_9LACO</name>
<evidence type="ECO:0000256" key="4">
    <source>
        <dbReference type="ARBA" id="ARBA00022475"/>
    </source>
</evidence>
<organism evidence="9 10">
    <name type="scientific">Fructobacillus ficulneus</name>
    <dbReference type="NCBI Taxonomy" id="157463"/>
    <lineage>
        <taxon>Bacteria</taxon>
        <taxon>Bacillati</taxon>
        <taxon>Bacillota</taxon>
        <taxon>Bacilli</taxon>
        <taxon>Lactobacillales</taxon>
        <taxon>Lactobacillaceae</taxon>
        <taxon>Fructobacillus</taxon>
    </lineage>
</organism>
<dbReference type="PANTHER" id="PTHR21716:SF53">
    <property type="entry name" value="PERMEASE PERM-RELATED"/>
    <property type="match status" value="1"/>
</dbReference>
<keyword evidence="3" id="KW-0813">Transport</keyword>
<dbReference type="PANTHER" id="PTHR21716">
    <property type="entry name" value="TRANSMEMBRANE PROTEIN"/>
    <property type="match status" value="1"/>
</dbReference>
<keyword evidence="4" id="KW-1003">Cell membrane</keyword>
<evidence type="ECO:0000256" key="2">
    <source>
        <dbReference type="ARBA" id="ARBA00009773"/>
    </source>
</evidence>
<reference evidence="9 10" key="1">
    <citation type="journal article" date="2015" name="BMC Genomics">
        <title>Comparative genomics of Fructobacillus spp. and Leuconostoc spp. reveals niche-specific evolution of Fructobacillus spp.</title>
        <authorList>
            <person name="Endo A."/>
            <person name="Tanizawa Y."/>
            <person name="Tanaka N."/>
            <person name="Maeno S."/>
            <person name="Kumar H."/>
            <person name="Shiwa Y."/>
            <person name="Okada S."/>
            <person name="Yoshikawa H."/>
            <person name="Dicks L."/>
            <person name="Nakagawa J."/>
            <person name="Arita M."/>
        </authorList>
    </citation>
    <scope>NUCLEOTIDE SEQUENCE [LARGE SCALE GENOMIC DNA]</scope>
    <source>
        <strain evidence="9 10">JCM 12225</strain>
    </source>
</reference>
<dbReference type="AlphaFoldDB" id="A0A0K8MJ02"/>
<keyword evidence="6 8" id="KW-1133">Transmembrane helix</keyword>
<gene>
    <name evidence="9" type="ORF">FFIC_285560</name>
</gene>
<dbReference type="InterPro" id="IPR002549">
    <property type="entry name" value="AI-2E-like"/>
</dbReference>
<feature type="transmembrane region" description="Helical" evidence="8">
    <location>
        <begin position="82"/>
        <end position="107"/>
    </location>
</feature>
<evidence type="ECO:0000313" key="9">
    <source>
        <dbReference type="EMBL" id="GAP00537.1"/>
    </source>
</evidence>
<dbReference type="GO" id="GO:0005886">
    <property type="term" value="C:plasma membrane"/>
    <property type="evidence" value="ECO:0007669"/>
    <property type="project" value="UniProtKB-SubCell"/>
</dbReference>
<feature type="transmembrane region" description="Helical" evidence="8">
    <location>
        <begin position="325"/>
        <end position="350"/>
    </location>
</feature>
<dbReference type="GO" id="GO:0055085">
    <property type="term" value="P:transmembrane transport"/>
    <property type="evidence" value="ECO:0007669"/>
    <property type="project" value="TreeGrafter"/>
</dbReference>
<feature type="transmembrane region" description="Helical" evidence="8">
    <location>
        <begin position="173"/>
        <end position="195"/>
    </location>
</feature>
<evidence type="ECO:0000256" key="7">
    <source>
        <dbReference type="ARBA" id="ARBA00023136"/>
    </source>
</evidence>
<evidence type="ECO:0000313" key="10">
    <source>
        <dbReference type="Proteomes" id="UP000253891"/>
    </source>
</evidence>
<dbReference type="OrthoDB" id="9793390at2"/>
<keyword evidence="7 8" id="KW-0472">Membrane</keyword>
<dbReference type="Proteomes" id="UP000253891">
    <property type="component" value="Unassembled WGS sequence"/>
</dbReference>
<evidence type="ECO:0000256" key="5">
    <source>
        <dbReference type="ARBA" id="ARBA00022692"/>
    </source>
</evidence>
<protein>
    <recommendedName>
        <fullName evidence="11">Permease</fullName>
    </recommendedName>
</protein>
<keyword evidence="5 8" id="KW-0812">Transmembrane</keyword>
<proteinExistence type="inferred from homology"/>
<dbReference type="EMBL" id="DF968005">
    <property type="protein sequence ID" value="GAP00537.1"/>
    <property type="molecule type" value="Genomic_DNA"/>
</dbReference>
<dbReference type="STRING" id="157463.GCA_001047075_01419"/>
<evidence type="ECO:0008006" key="11">
    <source>
        <dbReference type="Google" id="ProtNLM"/>
    </source>
</evidence>
<feature type="transmembrane region" description="Helical" evidence="8">
    <location>
        <begin position="21"/>
        <end position="41"/>
    </location>
</feature>
<comment type="subcellular location">
    <subcellularLocation>
        <location evidence="1">Cell membrane</location>
        <topology evidence="1">Multi-pass membrane protein</topology>
    </subcellularLocation>
</comment>
<accession>A0A0K8MJ02</accession>
<evidence type="ECO:0000256" key="3">
    <source>
        <dbReference type="ARBA" id="ARBA00022448"/>
    </source>
</evidence>
<feature type="transmembrane region" description="Helical" evidence="8">
    <location>
        <begin position="47"/>
        <end position="70"/>
    </location>
</feature>
<dbReference type="RefSeq" id="WP_061993824.1">
    <property type="nucleotide sequence ID" value="NZ_DF968005.1"/>
</dbReference>
<evidence type="ECO:0000256" key="1">
    <source>
        <dbReference type="ARBA" id="ARBA00004651"/>
    </source>
</evidence>
<feature type="transmembrane region" description="Helical" evidence="8">
    <location>
        <begin position="283"/>
        <end position="305"/>
    </location>
</feature>